<keyword evidence="4" id="KW-1185">Reference proteome</keyword>
<feature type="transmembrane region" description="Helical" evidence="1">
    <location>
        <begin position="194"/>
        <end position="213"/>
    </location>
</feature>
<dbReference type="GO" id="GO:0042284">
    <property type="term" value="F:sphingolipid delta-4 desaturase activity"/>
    <property type="evidence" value="ECO:0007669"/>
    <property type="project" value="TreeGrafter"/>
</dbReference>
<dbReference type="GO" id="GO:0016020">
    <property type="term" value="C:membrane"/>
    <property type="evidence" value="ECO:0007669"/>
    <property type="project" value="GOC"/>
</dbReference>
<feature type="transmembrane region" description="Helical" evidence="1">
    <location>
        <begin position="219"/>
        <end position="236"/>
    </location>
</feature>
<evidence type="ECO:0000256" key="1">
    <source>
        <dbReference type="SAM" id="Phobius"/>
    </source>
</evidence>
<feature type="domain" description="Fatty acid desaturase" evidence="2">
    <location>
        <begin position="56"/>
        <end position="301"/>
    </location>
</feature>
<dbReference type="Pfam" id="PF00487">
    <property type="entry name" value="FA_desaturase"/>
    <property type="match status" value="1"/>
</dbReference>
<proteinExistence type="predicted"/>
<dbReference type="PANTHER" id="PTHR12879:SF8">
    <property type="entry name" value="SPHINGOLIPID DELTA(4)-DESATURASE DES1"/>
    <property type="match status" value="1"/>
</dbReference>
<protein>
    <submittedName>
        <fullName evidence="3">Fatty acid desaturase</fullName>
    </submittedName>
</protein>
<dbReference type="OrthoDB" id="9800167at2"/>
<keyword evidence="1" id="KW-0812">Transmembrane</keyword>
<gene>
    <name evidence="3" type="ORF">DEH80_03085</name>
</gene>
<dbReference type="Proteomes" id="UP000251800">
    <property type="component" value="Unassembled WGS sequence"/>
</dbReference>
<organism evidence="3 4">
    <name type="scientific">Abyssibacter profundi</name>
    <dbReference type="NCBI Taxonomy" id="2182787"/>
    <lineage>
        <taxon>Bacteria</taxon>
        <taxon>Pseudomonadati</taxon>
        <taxon>Pseudomonadota</taxon>
        <taxon>Gammaproteobacteria</taxon>
        <taxon>Chromatiales</taxon>
        <taxon>Oceanococcaceae</taxon>
        <taxon>Abyssibacter</taxon>
    </lineage>
</organism>
<dbReference type="EMBL" id="QEQK01000002">
    <property type="protein sequence ID" value="PWN57487.1"/>
    <property type="molecule type" value="Genomic_DNA"/>
</dbReference>
<feature type="transmembrane region" description="Helical" evidence="1">
    <location>
        <begin position="32"/>
        <end position="52"/>
    </location>
</feature>
<dbReference type="InterPro" id="IPR005804">
    <property type="entry name" value="FA_desaturase_dom"/>
</dbReference>
<keyword evidence="1" id="KW-1133">Transmembrane helix</keyword>
<dbReference type="AlphaFoldDB" id="A0A363UQ03"/>
<evidence type="ECO:0000259" key="2">
    <source>
        <dbReference type="Pfam" id="PF00487"/>
    </source>
</evidence>
<feature type="transmembrane region" description="Helical" evidence="1">
    <location>
        <begin position="149"/>
        <end position="173"/>
    </location>
</feature>
<dbReference type="CDD" id="cd03510">
    <property type="entry name" value="Rhizobitoxine-FADS-like"/>
    <property type="match status" value="1"/>
</dbReference>
<dbReference type="RefSeq" id="WP_109718991.1">
    <property type="nucleotide sequence ID" value="NZ_QEQK01000002.1"/>
</dbReference>
<dbReference type="GO" id="GO:0046513">
    <property type="term" value="P:ceramide biosynthetic process"/>
    <property type="evidence" value="ECO:0007669"/>
    <property type="project" value="TreeGrafter"/>
</dbReference>
<comment type="caution">
    <text evidence="3">The sequence shown here is derived from an EMBL/GenBank/DDBJ whole genome shotgun (WGS) entry which is preliminary data.</text>
</comment>
<accession>A0A363UQ03</accession>
<evidence type="ECO:0000313" key="3">
    <source>
        <dbReference type="EMBL" id="PWN57487.1"/>
    </source>
</evidence>
<reference evidence="3 4" key="1">
    <citation type="submission" date="2018-05" db="EMBL/GenBank/DDBJ databases">
        <title>Abyssibacter profundi OUC007T gen. nov., sp. nov, a marine bacterium isolated from seawater of the Mariana Trench.</title>
        <authorList>
            <person name="Zhou S."/>
        </authorList>
    </citation>
    <scope>NUCLEOTIDE SEQUENCE [LARGE SCALE GENOMIC DNA]</scope>
    <source>
        <strain evidence="3 4">OUC007</strain>
    </source>
</reference>
<keyword evidence="1" id="KW-0472">Membrane</keyword>
<name>A0A363UQ03_9GAMM</name>
<evidence type="ECO:0000313" key="4">
    <source>
        <dbReference type="Proteomes" id="UP000251800"/>
    </source>
</evidence>
<dbReference type="PANTHER" id="PTHR12879">
    <property type="entry name" value="SPHINGOLIPID DELTA 4 DESATURASE/C-4 HYDROXYLASE PROTEIN DES2"/>
    <property type="match status" value="1"/>
</dbReference>
<sequence>MADTHSPLRPTDWLSRDEIAALTRRSDARGGWAIVSVWASIAALFALCAMLPHPVTWLLAVVAMGNRQLALAILEHEAAHRTLFRTRWLNDHAADWLCARPIWQHVGRYRAHHNRHHKRAGQPGDPDESLYRSYPTTRARFARKLLRDISGYTMVKVMFGLVLMDAGVIRWTVANDIERLPRNGRRWWSYPIALIRNSSGMLVTNAVLAGVLIQLGHGALYGIWLAGYLFAFPVFVRIRALAEHAMLPAGADIRSNTRTTQAGWLARCTVAPMHVNYHLEHHFMASVPYYRLPALHRLLRDRQHVAAPPGYREVLALACSRHVPVSTQE</sequence>